<evidence type="ECO:0000259" key="1">
    <source>
        <dbReference type="Pfam" id="PF09820"/>
    </source>
</evidence>
<dbReference type="InterPro" id="IPR018631">
    <property type="entry name" value="AAA-ATPase-like_dom"/>
</dbReference>
<accession>A0A9P0A4S1</accession>
<evidence type="ECO:0000313" key="2">
    <source>
        <dbReference type="EMBL" id="CAH0383383.1"/>
    </source>
</evidence>
<sequence length="637" mass="74115">MISAASLHDLHDLFCSVFVRSPAGADSINMRQLLPLILTLFALHQYEALDDVPLIHCGENSIIRGSNIGAPNFLLVHKSNHPYVDKTDGIQAIFSSHNFATLITRPRRFGKSLMLSAMRAFFWDNYPDQIDFTRYNIFIKHREFFDEHYRKFPVLYMDFSELRTFGASSNDETFRSFTRNLYNTYSYLLDSPYLSRREKVYYDRVTTGERQGDMFYIDAIRNLAKYLQKHSQKQTNNTNSVVVLIDEYDTPIMHALIERNISQYKGLLDILKCLLQMLFKSDDSPVRRGVLMGVFDISKDISSSFNNKEVLTISNPKFSEYFGFTTAETESLVRTCGTYPPEFLTDLKNKYNGYRMGNHLMYNPWSVSQSLLSGVLDNYWVETGNYVGFVKFVRSHDVQIQLTTKSLLDRRVIVVPFTTDMLLEEIYDREEYFWSYLLQTGYLTYEAPFQHSESRGGYCTVKIPNEEVIETFERIFTYINVGASNVTLDLFLNTTFEGHKERLAEYYSHIHEFHEIPLTGTDAESPSERILDIVKYNFPRGHFHHYIILGENVTIYEIKSKKGVQLMILLSRVSLKTKNPESFKNHMLTFWDAFCKEAEKKLSQNLVDVAVLALVYSHDKVTLLIHSIVQYLPHLFH</sequence>
<dbReference type="PANTHER" id="PTHR34825:SF1">
    <property type="entry name" value="AAA-ATPASE-LIKE DOMAIN-CONTAINING PROTEIN"/>
    <property type="match status" value="1"/>
</dbReference>
<dbReference type="AlphaFoldDB" id="A0A9P0A4S1"/>
<dbReference type="KEGG" id="btab:109037214"/>
<feature type="domain" description="AAA-ATPase-like" evidence="1">
    <location>
        <begin position="68"/>
        <end position="300"/>
    </location>
</feature>
<gene>
    <name evidence="2" type="ORF">BEMITA_LOCUS2838</name>
</gene>
<keyword evidence="3" id="KW-1185">Reference proteome</keyword>
<dbReference type="Pfam" id="PF09820">
    <property type="entry name" value="AAA-ATPase_like"/>
    <property type="match status" value="1"/>
</dbReference>
<dbReference type="Proteomes" id="UP001152759">
    <property type="component" value="Chromosome 10"/>
</dbReference>
<reference evidence="2" key="1">
    <citation type="submission" date="2021-12" db="EMBL/GenBank/DDBJ databases">
        <authorList>
            <person name="King R."/>
        </authorList>
    </citation>
    <scope>NUCLEOTIDE SEQUENCE</scope>
</reference>
<proteinExistence type="predicted"/>
<dbReference type="EMBL" id="OU963871">
    <property type="protein sequence ID" value="CAH0383383.1"/>
    <property type="molecule type" value="Genomic_DNA"/>
</dbReference>
<protein>
    <recommendedName>
        <fullName evidence="1">AAA-ATPase-like domain-containing protein</fullName>
    </recommendedName>
</protein>
<name>A0A9P0A4S1_BEMTA</name>
<dbReference type="PANTHER" id="PTHR34825">
    <property type="entry name" value="CONSERVED PROTEIN, WITH A WEAK D-GALACTARATE DEHYDRATASE/ALTRONATE HYDROLASE DOMAIN"/>
    <property type="match status" value="1"/>
</dbReference>
<organism evidence="2 3">
    <name type="scientific">Bemisia tabaci</name>
    <name type="common">Sweetpotato whitefly</name>
    <name type="synonym">Aleurodes tabaci</name>
    <dbReference type="NCBI Taxonomy" id="7038"/>
    <lineage>
        <taxon>Eukaryota</taxon>
        <taxon>Metazoa</taxon>
        <taxon>Ecdysozoa</taxon>
        <taxon>Arthropoda</taxon>
        <taxon>Hexapoda</taxon>
        <taxon>Insecta</taxon>
        <taxon>Pterygota</taxon>
        <taxon>Neoptera</taxon>
        <taxon>Paraneoptera</taxon>
        <taxon>Hemiptera</taxon>
        <taxon>Sternorrhyncha</taxon>
        <taxon>Aleyrodoidea</taxon>
        <taxon>Aleyrodidae</taxon>
        <taxon>Aleyrodinae</taxon>
        <taxon>Bemisia</taxon>
    </lineage>
</organism>
<evidence type="ECO:0000313" key="3">
    <source>
        <dbReference type="Proteomes" id="UP001152759"/>
    </source>
</evidence>